<comment type="caution">
    <text evidence="1">The sequence shown here is derived from an EMBL/GenBank/DDBJ whole genome shotgun (WGS) entry which is preliminary data.</text>
</comment>
<sequence length="78" mass="8631">MATYRMTRYLPTGQVKEWPSYFKSQAEAARRAGQCLLDNGAASKAEAQRFSAALAKASLSVIVDHEPSGYSFMIVRGW</sequence>
<evidence type="ECO:0000313" key="2">
    <source>
        <dbReference type="Proteomes" id="UP001183615"/>
    </source>
</evidence>
<evidence type="ECO:0000313" key="1">
    <source>
        <dbReference type="EMBL" id="MDT0442301.1"/>
    </source>
</evidence>
<name>A0ABU2RZX0_9ACTN</name>
<dbReference type="Proteomes" id="UP001183615">
    <property type="component" value="Unassembled WGS sequence"/>
</dbReference>
<evidence type="ECO:0008006" key="3">
    <source>
        <dbReference type="Google" id="ProtNLM"/>
    </source>
</evidence>
<organism evidence="1 2">
    <name type="scientific">Streptomyces johnsoniae</name>
    <dbReference type="NCBI Taxonomy" id="3075532"/>
    <lineage>
        <taxon>Bacteria</taxon>
        <taxon>Bacillati</taxon>
        <taxon>Actinomycetota</taxon>
        <taxon>Actinomycetes</taxon>
        <taxon>Kitasatosporales</taxon>
        <taxon>Streptomycetaceae</taxon>
        <taxon>Streptomyces</taxon>
    </lineage>
</organism>
<protein>
    <recommendedName>
        <fullName evidence="3">DUF2188 domain-containing protein</fullName>
    </recommendedName>
</protein>
<gene>
    <name evidence="1" type="ORF">RM779_06785</name>
</gene>
<dbReference type="EMBL" id="JAVREV010000003">
    <property type="protein sequence ID" value="MDT0442301.1"/>
    <property type="molecule type" value="Genomic_DNA"/>
</dbReference>
<keyword evidence="2" id="KW-1185">Reference proteome</keyword>
<dbReference type="RefSeq" id="WP_311616737.1">
    <property type="nucleotide sequence ID" value="NZ_JAVREV010000003.1"/>
</dbReference>
<reference evidence="2" key="1">
    <citation type="submission" date="2023-07" db="EMBL/GenBank/DDBJ databases">
        <title>30 novel species of actinomycetes from the DSMZ collection.</title>
        <authorList>
            <person name="Nouioui I."/>
        </authorList>
    </citation>
    <scope>NUCLEOTIDE SEQUENCE [LARGE SCALE GENOMIC DNA]</scope>
    <source>
        <strain evidence="2">DSM 41886</strain>
    </source>
</reference>
<proteinExistence type="predicted"/>
<accession>A0ABU2RZX0</accession>